<sequence length="123" mass="13600">MASKEIKSSQGLKRGDPPSPLISSITIELALEKIRKTINGIIIENLKFKTLSYANSITLFDSNAKINKKEIQKEIFRYSGILFTKKGIANATTGITLLENLNSKITSMKKRKLSVLGKTVMAN</sequence>
<dbReference type="OrthoDB" id="410104at2759"/>
<reference evidence="1 2" key="1">
    <citation type="journal article" date="2018" name="MBio">
        <title>Comparative Genomics Reveals the Core Gene Toolbox for the Fungus-Insect Symbiosis.</title>
        <authorList>
            <person name="Wang Y."/>
            <person name="Stata M."/>
            <person name="Wang W."/>
            <person name="Stajich J.E."/>
            <person name="White M.M."/>
            <person name="Moncalvo J.M."/>
        </authorList>
    </citation>
    <scope>NUCLEOTIDE SEQUENCE [LARGE SCALE GENOMIC DNA]</scope>
    <source>
        <strain evidence="1 2">SC-DP-2</strain>
    </source>
</reference>
<evidence type="ECO:0000313" key="2">
    <source>
        <dbReference type="Proteomes" id="UP000245609"/>
    </source>
</evidence>
<dbReference type="AlphaFoldDB" id="A0A2T9XZU4"/>
<accession>A0A2T9XZU4</accession>
<evidence type="ECO:0000313" key="1">
    <source>
        <dbReference type="EMBL" id="PVU85587.1"/>
    </source>
</evidence>
<keyword evidence="2" id="KW-1185">Reference proteome</keyword>
<name>A0A2T9XZU4_9FUNG</name>
<dbReference type="EMBL" id="MBFS01003642">
    <property type="protein sequence ID" value="PVU85587.1"/>
    <property type="molecule type" value="Genomic_DNA"/>
</dbReference>
<comment type="caution">
    <text evidence="1">The sequence shown here is derived from an EMBL/GenBank/DDBJ whole genome shotgun (WGS) entry which is preliminary data.</text>
</comment>
<feature type="non-terminal residue" evidence="1">
    <location>
        <position position="123"/>
    </location>
</feature>
<gene>
    <name evidence="1" type="ORF">BB560_006976</name>
</gene>
<organism evidence="1 2">
    <name type="scientific">Smittium megazygosporum</name>
    <dbReference type="NCBI Taxonomy" id="133381"/>
    <lineage>
        <taxon>Eukaryota</taxon>
        <taxon>Fungi</taxon>
        <taxon>Fungi incertae sedis</taxon>
        <taxon>Zoopagomycota</taxon>
        <taxon>Kickxellomycotina</taxon>
        <taxon>Harpellomycetes</taxon>
        <taxon>Harpellales</taxon>
        <taxon>Legeriomycetaceae</taxon>
        <taxon>Smittium</taxon>
    </lineage>
</organism>
<evidence type="ECO:0008006" key="3">
    <source>
        <dbReference type="Google" id="ProtNLM"/>
    </source>
</evidence>
<protein>
    <recommendedName>
        <fullName evidence="3">Reverse transcriptase domain-containing protein</fullName>
    </recommendedName>
</protein>
<dbReference type="Proteomes" id="UP000245609">
    <property type="component" value="Unassembled WGS sequence"/>
</dbReference>
<proteinExistence type="predicted"/>